<name>A0A9R1RWY5_TRITD</name>
<dbReference type="AlphaFoldDB" id="A0A9R1RWY5"/>
<dbReference type="PANTHER" id="PTHR46632">
    <property type="entry name" value="E3 UBIQUITIN-PROTEIN LIGASE SINA-LIKE 4"/>
    <property type="match status" value="1"/>
</dbReference>
<accession>A0A9R1RWY5</accession>
<dbReference type="EMBL" id="LT934116">
    <property type="protein sequence ID" value="VAH71705.1"/>
    <property type="molecule type" value="Genomic_DNA"/>
</dbReference>
<feature type="region of interest" description="Disordered" evidence="1">
    <location>
        <begin position="242"/>
        <end position="295"/>
    </location>
</feature>
<dbReference type="InterPro" id="IPR044286">
    <property type="entry name" value="SINL_plant"/>
</dbReference>
<evidence type="ECO:0000256" key="1">
    <source>
        <dbReference type="SAM" id="MobiDB-lite"/>
    </source>
</evidence>
<dbReference type="PANTHER" id="PTHR46632:SF16">
    <property type="entry name" value="E3 UBIQUITIN-PROTEIN LIGASE SINA-LIKE 10"/>
    <property type="match status" value="1"/>
</dbReference>
<proteinExistence type="predicted"/>
<reference evidence="2 3" key="1">
    <citation type="submission" date="2017-09" db="EMBL/GenBank/DDBJ databases">
        <authorList>
            <consortium name="International Durum Wheat Genome Sequencing Consortium (IDWGSC)"/>
            <person name="Milanesi L."/>
        </authorList>
    </citation>
    <scope>NUCLEOTIDE SEQUENCE [LARGE SCALE GENOMIC DNA]</scope>
    <source>
        <strain evidence="3">cv. Svevo</strain>
    </source>
</reference>
<feature type="region of interest" description="Disordered" evidence="1">
    <location>
        <begin position="1"/>
        <end position="20"/>
    </location>
</feature>
<dbReference type="Proteomes" id="UP000324705">
    <property type="component" value="Chromosome 3B"/>
</dbReference>
<sequence>MEMEMEMDGKSNDATKVAKEDPSLSQAMALMEGNNCSNGSDTKEGGDNRLDGEGVIVKKQNVAMAMGTEFLDFPISFAPLSPPVFQTKANKVWGVCSRDVSTRCHDMEHVVDSIIVRGSYVVHGCGDTIAYHKKRAHEEHEWPTTRFQYYKAFDVPVKASVHVLRGGEDGHPFLLHVVPLDSTPLHGVSLGHYQASTLDTIRSTSLSDRLPTNYFLTVPKACRGGGARVVLSVTIDTEMVYGDDDELEEENEDDERCNKEEDEDEDSDEDEDNETSDEDDESYNNKEEEEEEIEITMRIMRLATRMMKVGRR</sequence>
<gene>
    <name evidence="2" type="ORF">TRITD_3Bv1G013160</name>
</gene>
<feature type="compositionally biased region" description="Acidic residues" evidence="1">
    <location>
        <begin position="242"/>
        <end position="294"/>
    </location>
</feature>
<keyword evidence="3" id="KW-1185">Reference proteome</keyword>
<protein>
    <submittedName>
        <fullName evidence="2">Uncharacterized protein</fullName>
    </submittedName>
</protein>
<evidence type="ECO:0000313" key="2">
    <source>
        <dbReference type="EMBL" id="VAH71705.1"/>
    </source>
</evidence>
<organism evidence="2 3">
    <name type="scientific">Triticum turgidum subsp. durum</name>
    <name type="common">Durum wheat</name>
    <name type="synonym">Triticum durum</name>
    <dbReference type="NCBI Taxonomy" id="4567"/>
    <lineage>
        <taxon>Eukaryota</taxon>
        <taxon>Viridiplantae</taxon>
        <taxon>Streptophyta</taxon>
        <taxon>Embryophyta</taxon>
        <taxon>Tracheophyta</taxon>
        <taxon>Spermatophyta</taxon>
        <taxon>Magnoliopsida</taxon>
        <taxon>Liliopsida</taxon>
        <taxon>Poales</taxon>
        <taxon>Poaceae</taxon>
        <taxon>BOP clade</taxon>
        <taxon>Pooideae</taxon>
        <taxon>Triticodae</taxon>
        <taxon>Triticeae</taxon>
        <taxon>Triticinae</taxon>
        <taxon>Triticum</taxon>
    </lineage>
</organism>
<dbReference type="Gramene" id="TRITD3Bv1G013160.1">
    <property type="protein sequence ID" value="TRITD3Bv1G013160.1"/>
    <property type="gene ID" value="TRITD3Bv1G013160"/>
</dbReference>
<feature type="compositionally biased region" description="Basic and acidic residues" evidence="1">
    <location>
        <begin position="7"/>
        <end position="20"/>
    </location>
</feature>
<evidence type="ECO:0000313" key="3">
    <source>
        <dbReference type="Proteomes" id="UP000324705"/>
    </source>
</evidence>